<dbReference type="AlphaFoldDB" id="A0A0P0W4V5"/>
<evidence type="ECO:0000313" key="2">
    <source>
        <dbReference type="Proteomes" id="UP000059680"/>
    </source>
</evidence>
<dbReference type="Proteomes" id="UP000059680">
    <property type="component" value="Chromosome 3"/>
</dbReference>
<accession>A0A0P0W4V5</accession>
<protein>
    <submittedName>
        <fullName evidence="1">Os03g0823301 protein</fullName>
    </submittedName>
</protein>
<proteinExistence type="predicted"/>
<dbReference type="EMBL" id="AP014959">
    <property type="protein sequence ID" value="BAS87120.1"/>
    <property type="molecule type" value="Genomic_DNA"/>
</dbReference>
<reference evidence="2" key="1">
    <citation type="journal article" date="2005" name="Nature">
        <title>The map-based sequence of the rice genome.</title>
        <authorList>
            <consortium name="International rice genome sequencing project (IRGSP)"/>
            <person name="Matsumoto T."/>
            <person name="Wu J."/>
            <person name="Kanamori H."/>
            <person name="Katayose Y."/>
            <person name="Fujisawa M."/>
            <person name="Namiki N."/>
            <person name="Mizuno H."/>
            <person name="Yamamoto K."/>
            <person name="Antonio B.A."/>
            <person name="Baba T."/>
            <person name="Sakata K."/>
            <person name="Nagamura Y."/>
            <person name="Aoki H."/>
            <person name="Arikawa K."/>
            <person name="Arita K."/>
            <person name="Bito T."/>
            <person name="Chiden Y."/>
            <person name="Fujitsuka N."/>
            <person name="Fukunaka R."/>
            <person name="Hamada M."/>
            <person name="Harada C."/>
            <person name="Hayashi A."/>
            <person name="Hijishita S."/>
            <person name="Honda M."/>
            <person name="Hosokawa S."/>
            <person name="Ichikawa Y."/>
            <person name="Idonuma A."/>
            <person name="Iijima M."/>
            <person name="Ikeda M."/>
            <person name="Ikeno M."/>
            <person name="Ito K."/>
            <person name="Ito S."/>
            <person name="Ito T."/>
            <person name="Ito Y."/>
            <person name="Ito Y."/>
            <person name="Iwabuchi A."/>
            <person name="Kamiya K."/>
            <person name="Karasawa W."/>
            <person name="Kurita K."/>
            <person name="Katagiri S."/>
            <person name="Kikuta A."/>
            <person name="Kobayashi H."/>
            <person name="Kobayashi N."/>
            <person name="Machita K."/>
            <person name="Maehara T."/>
            <person name="Masukawa M."/>
            <person name="Mizubayashi T."/>
            <person name="Mukai Y."/>
            <person name="Nagasaki H."/>
            <person name="Nagata Y."/>
            <person name="Naito S."/>
            <person name="Nakashima M."/>
            <person name="Nakama Y."/>
            <person name="Nakamichi Y."/>
            <person name="Nakamura M."/>
            <person name="Meguro A."/>
            <person name="Negishi M."/>
            <person name="Ohta I."/>
            <person name="Ohta T."/>
            <person name="Okamoto M."/>
            <person name="Ono N."/>
            <person name="Saji S."/>
            <person name="Sakaguchi M."/>
            <person name="Sakai K."/>
            <person name="Shibata M."/>
            <person name="Shimokawa T."/>
            <person name="Song J."/>
            <person name="Takazaki Y."/>
            <person name="Terasawa K."/>
            <person name="Tsugane M."/>
            <person name="Tsuji K."/>
            <person name="Ueda S."/>
            <person name="Waki K."/>
            <person name="Yamagata H."/>
            <person name="Yamamoto M."/>
            <person name="Yamamoto S."/>
            <person name="Yamane H."/>
            <person name="Yoshiki S."/>
            <person name="Yoshihara R."/>
            <person name="Yukawa K."/>
            <person name="Zhong H."/>
            <person name="Yano M."/>
            <person name="Yuan Q."/>
            <person name="Ouyang S."/>
            <person name="Liu J."/>
            <person name="Jones K.M."/>
            <person name="Gansberger K."/>
            <person name="Moffat K."/>
            <person name="Hill J."/>
            <person name="Bera J."/>
            <person name="Fadrosh D."/>
            <person name="Jin S."/>
            <person name="Johri S."/>
            <person name="Kim M."/>
            <person name="Overton L."/>
            <person name="Reardon M."/>
            <person name="Tsitrin T."/>
            <person name="Vuong H."/>
            <person name="Weaver B."/>
            <person name="Ciecko A."/>
            <person name="Tallon L."/>
            <person name="Jackson J."/>
            <person name="Pai G."/>
            <person name="Aken S.V."/>
            <person name="Utterback T."/>
            <person name="Reidmuller S."/>
            <person name="Feldblyum T."/>
            <person name="Hsiao J."/>
            <person name="Zismann V."/>
            <person name="Iobst S."/>
            <person name="de Vazeille A.R."/>
            <person name="Buell C.R."/>
            <person name="Ying K."/>
            <person name="Li Y."/>
            <person name="Lu T."/>
            <person name="Huang Y."/>
            <person name="Zhao Q."/>
            <person name="Feng Q."/>
            <person name="Zhang L."/>
            <person name="Zhu J."/>
            <person name="Weng Q."/>
            <person name="Mu J."/>
            <person name="Lu Y."/>
            <person name="Fan D."/>
            <person name="Liu Y."/>
            <person name="Guan J."/>
            <person name="Zhang Y."/>
            <person name="Yu S."/>
            <person name="Liu X."/>
            <person name="Zhang Y."/>
            <person name="Hong G."/>
            <person name="Han B."/>
            <person name="Choisne N."/>
            <person name="Demange N."/>
            <person name="Orjeda G."/>
            <person name="Samain S."/>
            <person name="Cattolico L."/>
            <person name="Pelletier E."/>
            <person name="Couloux A."/>
            <person name="Segurens B."/>
            <person name="Wincker P."/>
            <person name="D'Hont A."/>
            <person name="Scarpelli C."/>
            <person name="Weissenbach J."/>
            <person name="Salanoubat M."/>
            <person name="Quetier F."/>
            <person name="Yu Y."/>
            <person name="Kim H.R."/>
            <person name="Rambo T."/>
            <person name="Currie J."/>
            <person name="Collura K."/>
            <person name="Luo M."/>
            <person name="Yang T."/>
            <person name="Ammiraju J.S.S."/>
            <person name="Engler F."/>
            <person name="Soderlund C."/>
            <person name="Wing R.A."/>
            <person name="Palmer L.E."/>
            <person name="de la Bastide M."/>
            <person name="Spiegel L."/>
            <person name="Nascimento L."/>
            <person name="Zutavern T."/>
            <person name="O'Shaughnessy A."/>
            <person name="Dike S."/>
            <person name="Dedhia N."/>
            <person name="Preston R."/>
            <person name="Balija V."/>
            <person name="McCombie W.R."/>
            <person name="Chow T."/>
            <person name="Chen H."/>
            <person name="Chung M."/>
            <person name="Chen C."/>
            <person name="Shaw J."/>
            <person name="Wu H."/>
            <person name="Hsiao K."/>
            <person name="Chao Y."/>
            <person name="Chu M."/>
            <person name="Cheng C."/>
            <person name="Hour A."/>
            <person name="Lee P."/>
            <person name="Lin S."/>
            <person name="Lin Y."/>
            <person name="Liou J."/>
            <person name="Liu S."/>
            <person name="Hsing Y."/>
            <person name="Raghuvanshi S."/>
            <person name="Mohanty A."/>
            <person name="Bharti A.K."/>
            <person name="Gaur A."/>
            <person name="Gupta V."/>
            <person name="Kumar D."/>
            <person name="Ravi V."/>
            <person name="Vij S."/>
            <person name="Kapur A."/>
            <person name="Khurana P."/>
            <person name="Khurana P."/>
            <person name="Khurana J.P."/>
            <person name="Tyagi A.K."/>
            <person name="Gaikwad K."/>
            <person name="Singh A."/>
            <person name="Dalal V."/>
            <person name="Srivastava S."/>
            <person name="Dixit A."/>
            <person name="Pal A.K."/>
            <person name="Ghazi I.A."/>
            <person name="Yadav M."/>
            <person name="Pandit A."/>
            <person name="Bhargava A."/>
            <person name="Sureshbabu K."/>
            <person name="Batra K."/>
            <person name="Sharma T.R."/>
            <person name="Mohapatra T."/>
            <person name="Singh N.K."/>
            <person name="Messing J."/>
            <person name="Nelson A.B."/>
            <person name="Fuks G."/>
            <person name="Kavchok S."/>
            <person name="Keizer G."/>
            <person name="Linton E."/>
            <person name="Llaca V."/>
            <person name="Song R."/>
            <person name="Tanyolac B."/>
            <person name="Young S."/>
            <person name="Ho-Il K."/>
            <person name="Hahn J.H."/>
            <person name="Sangsakoo G."/>
            <person name="Vanavichit A."/>
            <person name="de Mattos Luiz.A.T."/>
            <person name="Zimmer P.D."/>
            <person name="Malone G."/>
            <person name="Dellagostin O."/>
            <person name="de Oliveira A.C."/>
            <person name="Bevan M."/>
            <person name="Bancroft I."/>
            <person name="Minx P."/>
            <person name="Cordum H."/>
            <person name="Wilson R."/>
            <person name="Cheng Z."/>
            <person name="Jin W."/>
            <person name="Jiang J."/>
            <person name="Leong S.A."/>
            <person name="Iwama H."/>
            <person name="Gojobori T."/>
            <person name="Itoh T."/>
            <person name="Niimura Y."/>
            <person name="Fujii Y."/>
            <person name="Habara T."/>
            <person name="Sakai H."/>
            <person name="Sato Y."/>
            <person name="Wilson G."/>
            <person name="Kumar K."/>
            <person name="McCouch S."/>
            <person name="Juretic N."/>
            <person name="Hoen D."/>
            <person name="Wright S."/>
            <person name="Bruskiewich R."/>
            <person name="Bureau T."/>
            <person name="Miyao A."/>
            <person name="Hirochika H."/>
            <person name="Nishikawa T."/>
            <person name="Kadowaki K."/>
            <person name="Sugiura M."/>
            <person name="Burr B."/>
            <person name="Sasaki T."/>
        </authorList>
    </citation>
    <scope>NUCLEOTIDE SEQUENCE [LARGE SCALE GENOMIC DNA]</scope>
    <source>
        <strain evidence="2">cv. Nipponbare</strain>
    </source>
</reference>
<dbReference type="PaxDb" id="39947-A0A0P0W4V5"/>
<dbReference type="Gramene" id="Os03t0823301-00">
    <property type="protein sequence ID" value="Os03t0823301-00"/>
    <property type="gene ID" value="Os03g0823301"/>
</dbReference>
<dbReference type="InParanoid" id="A0A0P0W4V5"/>
<reference evidence="1 2" key="2">
    <citation type="journal article" date="2013" name="Plant Cell Physiol.">
        <title>Rice Annotation Project Database (RAP-DB): an integrative and interactive database for rice genomics.</title>
        <authorList>
            <person name="Sakai H."/>
            <person name="Lee S.S."/>
            <person name="Tanaka T."/>
            <person name="Numa H."/>
            <person name="Kim J."/>
            <person name="Kawahara Y."/>
            <person name="Wakimoto H."/>
            <person name="Yang C.C."/>
            <person name="Iwamoto M."/>
            <person name="Abe T."/>
            <person name="Yamada Y."/>
            <person name="Muto A."/>
            <person name="Inokuchi H."/>
            <person name="Ikemura T."/>
            <person name="Matsumoto T."/>
            <person name="Sasaki T."/>
            <person name="Itoh T."/>
        </authorList>
    </citation>
    <scope>NUCLEOTIDE SEQUENCE [LARGE SCALE GENOMIC DNA]</scope>
    <source>
        <strain evidence="2">cv. Nipponbare</strain>
    </source>
</reference>
<gene>
    <name evidence="1" type="ordered locus">Os03g0823301</name>
    <name evidence="1" type="ORF">OSNPB_030823301</name>
</gene>
<reference evidence="1 2" key="3">
    <citation type="journal article" date="2013" name="Rice">
        <title>Improvement of the Oryza sativa Nipponbare reference genome using next generation sequence and optical map data.</title>
        <authorList>
            <person name="Kawahara Y."/>
            <person name="de la Bastide M."/>
            <person name="Hamilton J.P."/>
            <person name="Kanamori H."/>
            <person name="McCombie W.R."/>
            <person name="Ouyang S."/>
            <person name="Schwartz D.C."/>
            <person name="Tanaka T."/>
            <person name="Wu J."/>
            <person name="Zhou S."/>
            <person name="Childs K.L."/>
            <person name="Davidson R.M."/>
            <person name="Lin H."/>
            <person name="Quesada-Ocampo L."/>
            <person name="Vaillancourt B."/>
            <person name="Sakai H."/>
            <person name="Lee S.S."/>
            <person name="Kim J."/>
            <person name="Numa H."/>
            <person name="Itoh T."/>
            <person name="Buell C.R."/>
            <person name="Matsumoto T."/>
        </authorList>
    </citation>
    <scope>NUCLEOTIDE SEQUENCE [LARGE SCALE GENOMIC DNA]</scope>
    <source>
        <strain evidence="2">cv. Nipponbare</strain>
    </source>
</reference>
<evidence type="ECO:0000313" key="1">
    <source>
        <dbReference type="EMBL" id="BAS87120.1"/>
    </source>
</evidence>
<keyword evidence="2" id="KW-1185">Reference proteome</keyword>
<feature type="non-terminal residue" evidence="1">
    <location>
        <position position="1"/>
    </location>
</feature>
<name>A0A0P0W4V5_ORYSJ</name>
<sequence>ANGPHCTWWARWLTISPSGRVDVIICGGGGTRSRGPCQFSKLNFGPLLAFACNWKTKQSLLSFFVAS</sequence>
<organism evidence="1 2">
    <name type="scientific">Oryza sativa subsp. japonica</name>
    <name type="common">Rice</name>
    <dbReference type="NCBI Taxonomy" id="39947"/>
    <lineage>
        <taxon>Eukaryota</taxon>
        <taxon>Viridiplantae</taxon>
        <taxon>Streptophyta</taxon>
        <taxon>Embryophyta</taxon>
        <taxon>Tracheophyta</taxon>
        <taxon>Spermatophyta</taxon>
        <taxon>Magnoliopsida</taxon>
        <taxon>Liliopsida</taxon>
        <taxon>Poales</taxon>
        <taxon>Poaceae</taxon>
        <taxon>BOP clade</taxon>
        <taxon>Oryzoideae</taxon>
        <taxon>Oryzeae</taxon>
        <taxon>Oryzinae</taxon>
        <taxon>Oryza</taxon>
        <taxon>Oryza sativa</taxon>
    </lineage>
</organism>